<reference evidence="1 2" key="1">
    <citation type="journal article" date="2023" name="bioRxiv">
        <title>High-quality genome assemblies of four members of thePodospora anserinaspecies complex.</title>
        <authorList>
            <person name="Ament-Velasquez S.L."/>
            <person name="Vogan A.A."/>
            <person name="Wallerman O."/>
            <person name="Hartmann F."/>
            <person name="Gautier V."/>
            <person name="Silar P."/>
            <person name="Giraud T."/>
            <person name="Johannesson H."/>
        </authorList>
    </citation>
    <scope>NUCLEOTIDE SEQUENCE [LARGE SCALE GENOMIC DNA]</scope>
    <source>
        <strain evidence="1 2">CBS 415.72m</strain>
    </source>
</reference>
<gene>
    <name evidence="1" type="ORF">QC762_601953</name>
</gene>
<sequence length="262" mass="30171">MRDVLTMLASRSVIKARLAHRLSLPGLWKFSFETTSSYDLRRPKKMEEVIARKIDIIWGFLPYEICLMIAPYLVREYSIGRLHALWPSSRRAVSANQQLETSRTIWARYIDIGGVEYVYDLSNKKEEHHPKVFDPATTFDADALRGMVEGFIAIPSDTGDRGLKVRTIRTASSSSITHDLWPVPIHLEEIASLKIHNLTEPKSERPQEEIVRILPSQINGPDVNGYSFSWSGEFIFLHTHHKGEDVPVNMYRECRQMFDFPV</sequence>
<name>A0ABR0G7E8_9PEZI</name>
<dbReference type="GeneID" id="87911797"/>
<evidence type="ECO:0008006" key="3">
    <source>
        <dbReference type="Google" id="ProtNLM"/>
    </source>
</evidence>
<comment type="caution">
    <text evidence="1">The sequence shown here is derived from an EMBL/GenBank/DDBJ whole genome shotgun (WGS) entry which is preliminary data.</text>
</comment>
<evidence type="ECO:0000313" key="2">
    <source>
        <dbReference type="Proteomes" id="UP001323405"/>
    </source>
</evidence>
<dbReference type="Proteomes" id="UP001323405">
    <property type="component" value="Unassembled WGS sequence"/>
</dbReference>
<organism evidence="1 2">
    <name type="scientific">Podospora pseudocomata</name>
    <dbReference type="NCBI Taxonomy" id="2093779"/>
    <lineage>
        <taxon>Eukaryota</taxon>
        <taxon>Fungi</taxon>
        <taxon>Dikarya</taxon>
        <taxon>Ascomycota</taxon>
        <taxon>Pezizomycotina</taxon>
        <taxon>Sordariomycetes</taxon>
        <taxon>Sordariomycetidae</taxon>
        <taxon>Sordariales</taxon>
        <taxon>Podosporaceae</taxon>
        <taxon>Podospora</taxon>
    </lineage>
</organism>
<proteinExistence type="predicted"/>
<dbReference type="RefSeq" id="XP_062740597.1">
    <property type="nucleotide sequence ID" value="XM_062891890.1"/>
</dbReference>
<dbReference type="EMBL" id="JAFFHA010000008">
    <property type="protein sequence ID" value="KAK4651622.1"/>
    <property type="molecule type" value="Genomic_DNA"/>
</dbReference>
<protein>
    <recommendedName>
        <fullName evidence="3">NmrA-like domain-containing protein</fullName>
    </recommendedName>
</protein>
<accession>A0ABR0G7E8</accession>
<evidence type="ECO:0000313" key="1">
    <source>
        <dbReference type="EMBL" id="KAK4651622.1"/>
    </source>
</evidence>
<keyword evidence="2" id="KW-1185">Reference proteome</keyword>